<evidence type="ECO:0000259" key="2">
    <source>
        <dbReference type="Pfam" id="PF13837"/>
    </source>
</evidence>
<dbReference type="GeneID" id="112461326"/>
<dbReference type="OrthoDB" id="6781290at2759"/>
<keyword evidence="3" id="KW-1185">Reference proteome</keyword>
<feature type="domain" description="Myb/SANT-like DNA-binding" evidence="2">
    <location>
        <begin position="61"/>
        <end position="148"/>
    </location>
</feature>
<dbReference type="Proteomes" id="UP000504618">
    <property type="component" value="Unplaced"/>
</dbReference>
<dbReference type="RefSeq" id="XP_024882297.1">
    <property type="nucleotide sequence ID" value="XM_025026529.1"/>
</dbReference>
<dbReference type="Gene3D" id="1.10.10.60">
    <property type="entry name" value="Homeodomain-like"/>
    <property type="match status" value="1"/>
</dbReference>
<evidence type="ECO:0000256" key="1">
    <source>
        <dbReference type="SAM" id="MobiDB-lite"/>
    </source>
</evidence>
<sequence>MNYVLVTEPNGNVIRDESGNILVQQQPAATLFPNVGIQAETESSRSDLITDNEQENNTTSRTSWNRNKIIELISLYKSHEHLFKSTTMKKDKVWDIIAQKLPMHTTEQIKNKFKYLKQKYMKKKDNMGQKSSGAGSIKFDYFFEMDEIFGQDPDVQPVSTASSLRGIKRASKTSLIEIEENSCSDDEEITTKKNKKSKIRKRSELAKQLSTYDQNFKEREAKKEERHNELMARQDAALKILENIANSFANLPNTKN</sequence>
<feature type="region of interest" description="Disordered" evidence="1">
    <location>
        <begin position="42"/>
        <end position="61"/>
    </location>
</feature>
<dbReference type="AlphaFoldDB" id="A0A6J1QIU3"/>
<dbReference type="Pfam" id="PF13837">
    <property type="entry name" value="Myb_DNA-bind_4"/>
    <property type="match status" value="1"/>
</dbReference>
<reference evidence="4" key="1">
    <citation type="submission" date="2025-08" db="UniProtKB">
        <authorList>
            <consortium name="RefSeq"/>
        </authorList>
    </citation>
    <scope>IDENTIFICATION</scope>
    <source>
        <tissue evidence="4">Whole body</tissue>
    </source>
</reference>
<name>A0A6J1QIU3_9HYME</name>
<gene>
    <name evidence="4" type="primary">LOC112461326</name>
</gene>
<proteinExistence type="predicted"/>
<accession>A0A6J1QIU3</accession>
<dbReference type="InterPro" id="IPR044822">
    <property type="entry name" value="Myb_DNA-bind_4"/>
</dbReference>
<protein>
    <submittedName>
        <fullName evidence="4">Uncharacterized protein LOC112461326</fullName>
    </submittedName>
</protein>
<evidence type="ECO:0000313" key="4">
    <source>
        <dbReference type="RefSeq" id="XP_024882297.1"/>
    </source>
</evidence>
<organism evidence="3 4">
    <name type="scientific">Temnothorax curvispinosus</name>
    <dbReference type="NCBI Taxonomy" id="300111"/>
    <lineage>
        <taxon>Eukaryota</taxon>
        <taxon>Metazoa</taxon>
        <taxon>Ecdysozoa</taxon>
        <taxon>Arthropoda</taxon>
        <taxon>Hexapoda</taxon>
        <taxon>Insecta</taxon>
        <taxon>Pterygota</taxon>
        <taxon>Neoptera</taxon>
        <taxon>Endopterygota</taxon>
        <taxon>Hymenoptera</taxon>
        <taxon>Apocrita</taxon>
        <taxon>Aculeata</taxon>
        <taxon>Formicoidea</taxon>
        <taxon>Formicidae</taxon>
        <taxon>Myrmicinae</taxon>
        <taxon>Temnothorax</taxon>
    </lineage>
</organism>
<evidence type="ECO:0000313" key="3">
    <source>
        <dbReference type="Proteomes" id="UP000504618"/>
    </source>
</evidence>